<gene>
    <name evidence="1" type="ORF">SAMN05216262_12824</name>
</gene>
<accession>A0A1H7TSG8</accession>
<reference evidence="2" key="1">
    <citation type="submission" date="2016-10" db="EMBL/GenBank/DDBJ databases">
        <authorList>
            <person name="Varghese N."/>
            <person name="Submissions S."/>
        </authorList>
    </citation>
    <scope>NUCLEOTIDE SEQUENCE [LARGE SCALE GENOMIC DNA]</scope>
    <source>
        <strain evidence="2">CGMCC 1.9127</strain>
    </source>
</reference>
<dbReference type="InterPro" id="IPR011051">
    <property type="entry name" value="RmlC_Cupin_sf"/>
</dbReference>
<name>A0A1H7TSG8_9GAMM</name>
<dbReference type="InterPro" id="IPR010282">
    <property type="entry name" value="Uncharacterised_HutD/Ves"/>
</dbReference>
<dbReference type="Proteomes" id="UP000199297">
    <property type="component" value="Unassembled WGS sequence"/>
</dbReference>
<evidence type="ECO:0000313" key="2">
    <source>
        <dbReference type="Proteomes" id="UP000199297"/>
    </source>
</evidence>
<dbReference type="RefSeq" id="WP_085285891.1">
    <property type="nucleotide sequence ID" value="NZ_FOBI01000028.1"/>
</dbReference>
<evidence type="ECO:0008006" key="3">
    <source>
        <dbReference type="Google" id="ProtNLM"/>
    </source>
</evidence>
<proteinExistence type="predicted"/>
<organism evidence="1 2">
    <name type="scientific">Colwellia chukchiensis</name>
    <dbReference type="NCBI Taxonomy" id="641665"/>
    <lineage>
        <taxon>Bacteria</taxon>
        <taxon>Pseudomonadati</taxon>
        <taxon>Pseudomonadota</taxon>
        <taxon>Gammaproteobacteria</taxon>
        <taxon>Alteromonadales</taxon>
        <taxon>Colwelliaceae</taxon>
        <taxon>Colwellia</taxon>
    </lineage>
</organism>
<dbReference type="SUPFAM" id="SSF51182">
    <property type="entry name" value="RmlC-like cupins"/>
    <property type="match status" value="1"/>
</dbReference>
<evidence type="ECO:0000313" key="1">
    <source>
        <dbReference type="EMBL" id="SEL87691.1"/>
    </source>
</evidence>
<dbReference type="Gene3D" id="2.60.120.10">
    <property type="entry name" value="Jelly Rolls"/>
    <property type="match status" value="1"/>
</dbReference>
<dbReference type="STRING" id="641665.GCA_002104455_01933"/>
<protein>
    <recommendedName>
        <fullName evidence="3">HutD family protein</fullName>
    </recommendedName>
</protein>
<dbReference type="AlphaFoldDB" id="A0A1H7TSG8"/>
<dbReference type="EMBL" id="FOBI01000028">
    <property type="protein sequence ID" value="SEL87691.1"/>
    <property type="molecule type" value="Genomic_DNA"/>
</dbReference>
<dbReference type="Pfam" id="PF05962">
    <property type="entry name" value="HutD"/>
    <property type="match status" value="1"/>
</dbReference>
<dbReference type="OrthoDB" id="9800082at2"/>
<dbReference type="CDD" id="cd20293">
    <property type="entry name" value="cupin_HutD_N"/>
    <property type="match status" value="1"/>
</dbReference>
<sequence length="198" mass="21298">MIEIITPQHFTTVPWKNGKGETLELAINPGGSLDNFQWRLSMATVSEDGVFSNFSGYTRNLVLIDGNGINLQHDDNKIDRLTQLLDVATFDGGAKTVANLPAGEITDFNVITDSASVNAKVNCQPNATDITLAASEICFIYSLFNPVTLTALSPNNPNTALKTVAAGELIKITNLNKNSMQISGDHLIVVYLNTASVD</sequence>
<dbReference type="PANTHER" id="PTHR37943:SF1">
    <property type="entry name" value="PROTEIN VES"/>
    <property type="match status" value="1"/>
</dbReference>
<dbReference type="PANTHER" id="PTHR37943">
    <property type="entry name" value="PROTEIN VES"/>
    <property type="match status" value="1"/>
</dbReference>
<keyword evidence="2" id="KW-1185">Reference proteome</keyword>
<dbReference type="InterPro" id="IPR014710">
    <property type="entry name" value="RmlC-like_jellyroll"/>
</dbReference>